<feature type="transmembrane region" description="Helical" evidence="10">
    <location>
        <begin position="181"/>
        <end position="199"/>
    </location>
</feature>
<dbReference type="PANTHER" id="PTHR12002">
    <property type="entry name" value="CLAUDIN"/>
    <property type="match status" value="1"/>
</dbReference>
<dbReference type="GO" id="GO:0005886">
    <property type="term" value="C:plasma membrane"/>
    <property type="evidence" value="ECO:0007669"/>
    <property type="project" value="UniProtKB-SubCell"/>
</dbReference>
<keyword evidence="7" id="KW-0965">Cell junction</keyword>
<reference evidence="11" key="1">
    <citation type="submission" date="2025-08" db="UniProtKB">
        <authorList>
            <consortium name="Ensembl"/>
        </authorList>
    </citation>
    <scope>IDENTIFICATION</scope>
</reference>
<evidence type="ECO:0000256" key="1">
    <source>
        <dbReference type="ARBA" id="ARBA00004435"/>
    </source>
</evidence>
<dbReference type="GO" id="GO:0005198">
    <property type="term" value="F:structural molecule activity"/>
    <property type="evidence" value="ECO:0007669"/>
    <property type="project" value="InterPro"/>
</dbReference>
<name>A0A8C8YDW8_PROSS</name>
<dbReference type="Pfam" id="PF00822">
    <property type="entry name" value="PMP22_Claudin"/>
    <property type="match status" value="1"/>
</dbReference>
<evidence type="ECO:0000313" key="11">
    <source>
        <dbReference type="Ensembl" id="ENSPSMP00000002332.1"/>
    </source>
</evidence>
<evidence type="ECO:0000256" key="5">
    <source>
        <dbReference type="ARBA" id="ARBA00022475"/>
    </source>
</evidence>
<keyword evidence="9 10" id="KW-0472">Membrane</keyword>
<organism evidence="11 12">
    <name type="scientific">Prolemur simus</name>
    <name type="common">Greater bamboo lemur</name>
    <name type="synonym">Hapalemur simus</name>
    <dbReference type="NCBI Taxonomy" id="1328070"/>
    <lineage>
        <taxon>Eukaryota</taxon>
        <taxon>Metazoa</taxon>
        <taxon>Chordata</taxon>
        <taxon>Craniata</taxon>
        <taxon>Vertebrata</taxon>
        <taxon>Euteleostomi</taxon>
        <taxon>Mammalia</taxon>
        <taxon>Eutheria</taxon>
        <taxon>Euarchontoglires</taxon>
        <taxon>Primates</taxon>
        <taxon>Strepsirrhini</taxon>
        <taxon>Lemuriformes</taxon>
        <taxon>Lemuridae</taxon>
        <taxon>Prolemur</taxon>
    </lineage>
</organism>
<sequence>MPLTISSSNRQVPGFTIATIGWILSSTSTGLVDWRVWHMDNSSSFPTGHAYVGMWKVCIYRHHTNISTDTICHQYTYYDDFLPLNVRISQHLLLLASILGLVGKGYSIHGIWSMHVGILQERKVRRSFVISGTLDMIAGLCVLSAVLWNYCCITTLQGIAFPPSFQLPFKPDRQETGNATVMANLGAVLKVLSGFLLSYRFSRGIPLTSLI</sequence>
<evidence type="ECO:0000256" key="2">
    <source>
        <dbReference type="ARBA" id="ARBA00004651"/>
    </source>
</evidence>
<dbReference type="Gene3D" id="1.20.140.150">
    <property type="match status" value="1"/>
</dbReference>
<reference evidence="11" key="2">
    <citation type="submission" date="2025-09" db="UniProtKB">
        <authorList>
            <consortium name="Ensembl"/>
        </authorList>
    </citation>
    <scope>IDENTIFICATION</scope>
</reference>
<evidence type="ECO:0000256" key="6">
    <source>
        <dbReference type="ARBA" id="ARBA00022692"/>
    </source>
</evidence>
<evidence type="ECO:0000313" key="12">
    <source>
        <dbReference type="Proteomes" id="UP000694414"/>
    </source>
</evidence>
<dbReference type="Proteomes" id="UP000694414">
    <property type="component" value="Unplaced"/>
</dbReference>
<dbReference type="GeneTree" id="ENSGT00390000005717"/>
<keyword evidence="4" id="KW-0796">Tight junction</keyword>
<dbReference type="AlphaFoldDB" id="A0A8C8YDW8"/>
<protein>
    <recommendedName>
        <fullName evidence="13">Claudin-34</fullName>
    </recommendedName>
</protein>
<evidence type="ECO:0000256" key="4">
    <source>
        <dbReference type="ARBA" id="ARBA00022427"/>
    </source>
</evidence>
<keyword evidence="12" id="KW-1185">Reference proteome</keyword>
<feature type="transmembrane region" description="Helical" evidence="10">
    <location>
        <begin position="128"/>
        <end position="161"/>
    </location>
</feature>
<evidence type="ECO:0000256" key="10">
    <source>
        <dbReference type="SAM" id="Phobius"/>
    </source>
</evidence>
<dbReference type="GO" id="GO:0005923">
    <property type="term" value="C:bicellular tight junction"/>
    <property type="evidence" value="ECO:0007669"/>
    <property type="project" value="UniProtKB-SubCell"/>
</dbReference>
<proteinExistence type="inferred from homology"/>
<dbReference type="PRINTS" id="PR01077">
    <property type="entry name" value="CLAUDIN"/>
</dbReference>
<evidence type="ECO:0000256" key="3">
    <source>
        <dbReference type="ARBA" id="ARBA00008295"/>
    </source>
</evidence>
<keyword evidence="8 10" id="KW-1133">Transmembrane helix</keyword>
<accession>A0A8C8YDW8</accession>
<evidence type="ECO:0008006" key="13">
    <source>
        <dbReference type="Google" id="ProtNLM"/>
    </source>
</evidence>
<feature type="transmembrane region" description="Helical" evidence="10">
    <location>
        <begin position="12"/>
        <end position="32"/>
    </location>
</feature>
<keyword evidence="6 10" id="KW-0812">Transmembrane</keyword>
<evidence type="ECO:0000256" key="9">
    <source>
        <dbReference type="ARBA" id="ARBA00023136"/>
    </source>
</evidence>
<evidence type="ECO:0000256" key="8">
    <source>
        <dbReference type="ARBA" id="ARBA00022989"/>
    </source>
</evidence>
<comment type="subcellular location">
    <subcellularLocation>
        <location evidence="1">Cell junction</location>
        <location evidence="1">Tight junction</location>
    </subcellularLocation>
    <subcellularLocation>
        <location evidence="2">Cell membrane</location>
        <topology evidence="2">Multi-pass membrane protein</topology>
    </subcellularLocation>
</comment>
<dbReference type="InterPro" id="IPR006187">
    <property type="entry name" value="Claudin"/>
</dbReference>
<dbReference type="InterPro" id="IPR004031">
    <property type="entry name" value="PMP22/EMP/MP20/Claudin"/>
</dbReference>
<feature type="transmembrane region" description="Helical" evidence="10">
    <location>
        <begin position="88"/>
        <end position="107"/>
    </location>
</feature>
<dbReference type="Ensembl" id="ENSPSMT00000002757.1">
    <property type="protein sequence ID" value="ENSPSMP00000002332.1"/>
    <property type="gene ID" value="ENSPSMG00000001807.1"/>
</dbReference>
<keyword evidence="5" id="KW-1003">Cell membrane</keyword>
<comment type="similarity">
    <text evidence="3">Belongs to the claudin family.</text>
</comment>
<evidence type="ECO:0000256" key="7">
    <source>
        <dbReference type="ARBA" id="ARBA00022949"/>
    </source>
</evidence>